<comment type="caution">
    <text evidence="1">The sequence shown here is derived from an EMBL/GenBank/DDBJ whole genome shotgun (WGS) entry which is preliminary data.</text>
</comment>
<gene>
    <name evidence="1" type="ORF">UJA718_LOCUS42888</name>
</gene>
<evidence type="ECO:0000313" key="1">
    <source>
        <dbReference type="EMBL" id="CAF4837355.1"/>
    </source>
</evidence>
<dbReference type="Proteomes" id="UP000663873">
    <property type="component" value="Unassembled WGS sequence"/>
</dbReference>
<evidence type="ECO:0000313" key="2">
    <source>
        <dbReference type="Proteomes" id="UP000663873"/>
    </source>
</evidence>
<dbReference type="EMBL" id="CAJOBP010057041">
    <property type="protein sequence ID" value="CAF4837355.1"/>
    <property type="molecule type" value="Genomic_DNA"/>
</dbReference>
<dbReference type="AlphaFoldDB" id="A0A821R486"/>
<protein>
    <submittedName>
        <fullName evidence="1">Uncharacterized protein</fullName>
    </submittedName>
</protein>
<reference evidence="1" key="1">
    <citation type="submission" date="2021-02" db="EMBL/GenBank/DDBJ databases">
        <authorList>
            <person name="Nowell W R."/>
        </authorList>
    </citation>
    <scope>NUCLEOTIDE SEQUENCE</scope>
</reference>
<sequence length="88" mass="9314">TSSPIGMLHSAIGNPSSGIWTMVLTWTPMAAQSGPQGFCAAAIDNRNLQSDPWCITYLVDYTSPNLIRPTMVQGSASPIGTVFANQSI</sequence>
<proteinExistence type="predicted"/>
<keyword evidence="2" id="KW-1185">Reference proteome</keyword>
<accession>A0A821R486</accession>
<feature type="non-terminal residue" evidence="1">
    <location>
        <position position="1"/>
    </location>
</feature>
<name>A0A821R486_9BILA</name>
<organism evidence="1 2">
    <name type="scientific">Rotaria socialis</name>
    <dbReference type="NCBI Taxonomy" id="392032"/>
    <lineage>
        <taxon>Eukaryota</taxon>
        <taxon>Metazoa</taxon>
        <taxon>Spiralia</taxon>
        <taxon>Gnathifera</taxon>
        <taxon>Rotifera</taxon>
        <taxon>Eurotatoria</taxon>
        <taxon>Bdelloidea</taxon>
        <taxon>Philodinida</taxon>
        <taxon>Philodinidae</taxon>
        <taxon>Rotaria</taxon>
    </lineage>
</organism>
<feature type="non-terminal residue" evidence="1">
    <location>
        <position position="88"/>
    </location>
</feature>